<sequence>MPSRISKGSLDKKLLRLAYLIVPPSLSTLFFFIGSVWEEGDLAPLGRSRVAKGEEVVSEEACLLG</sequence>
<dbReference type="AlphaFoldDB" id="A0A834SR28"/>
<keyword evidence="1" id="KW-1133">Transmembrane helix</keyword>
<keyword evidence="1" id="KW-0812">Transmembrane</keyword>
<reference evidence="2" key="1">
    <citation type="submission" date="2020-09" db="EMBL/GenBank/DDBJ databases">
        <title>Genome-Enabled Discovery of Anthraquinone Biosynthesis in Senna tora.</title>
        <authorList>
            <person name="Kang S.-H."/>
            <person name="Pandey R.P."/>
            <person name="Lee C.-M."/>
            <person name="Sim J.-S."/>
            <person name="Jeong J.-T."/>
            <person name="Choi B.-S."/>
            <person name="Jung M."/>
            <person name="Ginzburg D."/>
            <person name="Zhao K."/>
            <person name="Won S.Y."/>
            <person name="Oh T.-J."/>
            <person name="Yu Y."/>
            <person name="Kim N.-H."/>
            <person name="Lee O.R."/>
            <person name="Lee T.-H."/>
            <person name="Bashyal P."/>
            <person name="Kim T.-S."/>
            <person name="Lee W.-H."/>
            <person name="Kawkins C."/>
            <person name="Kim C.-K."/>
            <person name="Kim J.S."/>
            <person name="Ahn B.O."/>
            <person name="Rhee S.Y."/>
            <person name="Sohng J.K."/>
        </authorList>
    </citation>
    <scope>NUCLEOTIDE SEQUENCE</scope>
    <source>
        <tissue evidence="2">Leaf</tissue>
    </source>
</reference>
<feature type="transmembrane region" description="Helical" evidence="1">
    <location>
        <begin position="14"/>
        <end position="37"/>
    </location>
</feature>
<accession>A0A834SR28</accession>
<dbReference type="EMBL" id="JAAIUW010000012">
    <property type="protein sequence ID" value="KAF7807976.1"/>
    <property type="molecule type" value="Genomic_DNA"/>
</dbReference>
<proteinExistence type="predicted"/>
<organism evidence="2 3">
    <name type="scientific">Senna tora</name>
    <dbReference type="NCBI Taxonomy" id="362788"/>
    <lineage>
        <taxon>Eukaryota</taxon>
        <taxon>Viridiplantae</taxon>
        <taxon>Streptophyta</taxon>
        <taxon>Embryophyta</taxon>
        <taxon>Tracheophyta</taxon>
        <taxon>Spermatophyta</taxon>
        <taxon>Magnoliopsida</taxon>
        <taxon>eudicotyledons</taxon>
        <taxon>Gunneridae</taxon>
        <taxon>Pentapetalae</taxon>
        <taxon>rosids</taxon>
        <taxon>fabids</taxon>
        <taxon>Fabales</taxon>
        <taxon>Fabaceae</taxon>
        <taxon>Caesalpinioideae</taxon>
        <taxon>Cassia clade</taxon>
        <taxon>Senna</taxon>
    </lineage>
</organism>
<protein>
    <submittedName>
        <fullName evidence="2">Uncharacterized protein</fullName>
    </submittedName>
</protein>
<evidence type="ECO:0000313" key="2">
    <source>
        <dbReference type="EMBL" id="KAF7807976.1"/>
    </source>
</evidence>
<comment type="caution">
    <text evidence="2">The sequence shown here is derived from an EMBL/GenBank/DDBJ whole genome shotgun (WGS) entry which is preliminary data.</text>
</comment>
<evidence type="ECO:0000313" key="3">
    <source>
        <dbReference type="Proteomes" id="UP000634136"/>
    </source>
</evidence>
<evidence type="ECO:0000256" key="1">
    <source>
        <dbReference type="SAM" id="Phobius"/>
    </source>
</evidence>
<name>A0A834SR28_9FABA</name>
<dbReference type="Proteomes" id="UP000634136">
    <property type="component" value="Unassembled WGS sequence"/>
</dbReference>
<keyword evidence="3" id="KW-1185">Reference proteome</keyword>
<keyword evidence="1" id="KW-0472">Membrane</keyword>
<gene>
    <name evidence="2" type="ORF">G2W53_040137</name>
</gene>